<sequence length="354" mass="40365">MRAQIMTQIASAEGRKIVRMGPETFLDLCDKLQQFGRLLPTRQATVEEQVAKTLYILTHNVRNREIQFWFRRSGETTSRHFHHVIRSLIELEDKYLKQSDGSEIPLEILGNKKFYPYFKTKPKAEEWMRKPIAHYDKMMVIYGNDRATGQVSTTAKEKRKRPLIEETESLDTIDASSEMGNQDLGDDNAVTSPAVQIVQDLGENSSKKNKNTNKCDKETERVGKALEDIAQAIKDGNTIFEKVMQKNPISEAEVWKLLKDLNIDAQLIGSVYLYLVENPHKLRALIGLPNENRKAFLLQIVFASSNPPSLLLDIVLVKLLLREPIGKGRTYGALKESVVIIPAFGLQLETHYKR</sequence>
<dbReference type="PANTHER" id="PTHR46929">
    <property type="entry name" value="EXPRESSED PROTEIN"/>
    <property type="match status" value="1"/>
</dbReference>
<accession>A0A834SVS1</accession>
<name>A0A834SVS1_9FABA</name>
<dbReference type="OrthoDB" id="1851308at2759"/>
<dbReference type="Pfam" id="PF26138">
    <property type="entry name" value="DUF8040"/>
    <property type="match status" value="1"/>
</dbReference>
<feature type="domain" description="DUF8040" evidence="2">
    <location>
        <begin position="15"/>
        <end position="89"/>
    </location>
</feature>
<gene>
    <name evidence="3" type="ORF">G2W53_037161</name>
</gene>
<dbReference type="AlphaFoldDB" id="A0A834SVS1"/>
<dbReference type="Proteomes" id="UP000634136">
    <property type="component" value="Unassembled WGS sequence"/>
</dbReference>
<comment type="caution">
    <text evidence="3">The sequence shown here is derived from an EMBL/GenBank/DDBJ whole genome shotgun (WGS) entry which is preliminary data.</text>
</comment>
<evidence type="ECO:0000259" key="2">
    <source>
        <dbReference type="Pfam" id="PF26138"/>
    </source>
</evidence>
<reference evidence="3" key="1">
    <citation type="submission" date="2020-09" db="EMBL/GenBank/DDBJ databases">
        <title>Genome-Enabled Discovery of Anthraquinone Biosynthesis in Senna tora.</title>
        <authorList>
            <person name="Kang S.-H."/>
            <person name="Pandey R.P."/>
            <person name="Lee C.-M."/>
            <person name="Sim J.-S."/>
            <person name="Jeong J.-T."/>
            <person name="Choi B.-S."/>
            <person name="Jung M."/>
            <person name="Ginzburg D."/>
            <person name="Zhao K."/>
            <person name="Won S.Y."/>
            <person name="Oh T.-J."/>
            <person name="Yu Y."/>
            <person name="Kim N.-H."/>
            <person name="Lee O.R."/>
            <person name="Lee T.-H."/>
            <person name="Bashyal P."/>
            <person name="Kim T.-S."/>
            <person name="Lee W.-H."/>
            <person name="Kawkins C."/>
            <person name="Kim C.-K."/>
            <person name="Kim J.S."/>
            <person name="Ahn B.O."/>
            <person name="Rhee S.Y."/>
            <person name="Sohng J.K."/>
        </authorList>
    </citation>
    <scope>NUCLEOTIDE SEQUENCE</scope>
    <source>
        <tissue evidence="3">Leaf</tissue>
    </source>
</reference>
<evidence type="ECO:0000313" key="4">
    <source>
        <dbReference type="Proteomes" id="UP000634136"/>
    </source>
</evidence>
<keyword evidence="4" id="KW-1185">Reference proteome</keyword>
<protein>
    <submittedName>
        <fullName evidence="3">Putative nuclease HARBI1 isoform X1</fullName>
    </submittedName>
</protein>
<dbReference type="EMBL" id="JAAIUW010000011">
    <property type="protein sequence ID" value="KAF7810418.1"/>
    <property type="molecule type" value="Genomic_DNA"/>
</dbReference>
<dbReference type="PANTHER" id="PTHR46929:SF4">
    <property type="entry name" value="MYB_SANT-LIKE DOMAIN-CONTAINING PROTEIN"/>
    <property type="match status" value="1"/>
</dbReference>
<proteinExistence type="predicted"/>
<evidence type="ECO:0000256" key="1">
    <source>
        <dbReference type="SAM" id="MobiDB-lite"/>
    </source>
</evidence>
<organism evidence="3 4">
    <name type="scientific">Senna tora</name>
    <dbReference type="NCBI Taxonomy" id="362788"/>
    <lineage>
        <taxon>Eukaryota</taxon>
        <taxon>Viridiplantae</taxon>
        <taxon>Streptophyta</taxon>
        <taxon>Embryophyta</taxon>
        <taxon>Tracheophyta</taxon>
        <taxon>Spermatophyta</taxon>
        <taxon>Magnoliopsida</taxon>
        <taxon>eudicotyledons</taxon>
        <taxon>Gunneridae</taxon>
        <taxon>Pentapetalae</taxon>
        <taxon>rosids</taxon>
        <taxon>fabids</taxon>
        <taxon>Fabales</taxon>
        <taxon>Fabaceae</taxon>
        <taxon>Caesalpinioideae</taxon>
        <taxon>Cassia clade</taxon>
        <taxon>Senna</taxon>
    </lineage>
</organism>
<evidence type="ECO:0000313" key="3">
    <source>
        <dbReference type="EMBL" id="KAF7810418.1"/>
    </source>
</evidence>
<feature type="region of interest" description="Disordered" evidence="1">
    <location>
        <begin position="151"/>
        <end position="187"/>
    </location>
</feature>
<dbReference type="InterPro" id="IPR058353">
    <property type="entry name" value="DUF8040"/>
</dbReference>